<dbReference type="Pfam" id="PF01381">
    <property type="entry name" value="HTH_3"/>
    <property type="match status" value="1"/>
</dbReference>
<comment type="caution">
    <text evidence="2">The sequence shown here is derived from an EMBL/GenBank/DDBJ whole genome shotgun (WGS) entry which is preliminary data.</text>
</comment>
<dbReference type="RefSeq" id="WP_003699172.1">
    <property type="nucleotide sequence ID" value="NZ_CBCRTQ010000019.1"/>
</dbReference>
<dbReference type="CDD" id="cd00093">
    <property type="entry name" value="HTH_XRE"/>
    <property type="match status" value="1"/>
</dbReference>
<evidence type="ECO:0000313" key="3">
    <source>
        <dbReference type="Proteomes" id="UP000244552"/>
    </source>
</evidence>
<proteinExistence type="predicted"/>
<evidence type="ECO:0000259" key="1">
    <source>
        <dbReference type="PROSITE" id="PS50943"/>
    </source>
</evidence>
<name>A0ABD6XGW9_9LACO</name>
<evidence type="ECO:0000313" key="2">
    <source>
        <dbReference type="EMBL" id="PTR95090.1"/>
    </source>
</evidence>
<dbReference type="SMART" id="SM00530">
    <property type="entry name" value="HTH_XRE"/>
    <property type="match status" value="1"/>
</dbReference>
<dbReference type="PROSITE" id="PS50943">
    <property type="entry name" value="HTH_CROC1"/>
    <property type="match status" value="1"/>
</dbReference>
<organism evidence="2 3">
    <name type="scientific">Ligilactobacillus salivarius</name>
    <dbReference type="NCBI Taxonomy" id="1624"/>
    <lineage>
        <taxon>Bacteria</taxon>
        <taxon>Bacillati</taxon>
        <taxon>Bacillota</taxon>
        <taxon>Bacilli</taxon>
        <taxon>Lactobacillales</taxon>
        <taxon>Lactobacillaceae</taxon>
        <taxon>Ligilactobacillus</taxon>
    </lineage>
</organism>
<sequence>MDTNKIYRITVRMPKELRENLTYAANKLNVTSNTFMKISLYAYLKVSFFSLTDATPINISEIPKERNTRINLIVDDELHTILEIHAQKYNLTINDLILYTVLVSLNAYNEFVKNNINNFQNRLKIAIENKGISQAELARRSGISRASITGYLKGKYKAKPCAIYSLAQALDVDAFWLLGYQNNN</sequence>
<protein>
    <submittedName>
        <fullName evidence="2">XRE family transcriptional regulator</fullName>
    </submittedName>
</protein>
<dbReference type="AlphaFoldDB" id="A0ABD6XGW9"/>
<dbReference type="InterPro" id="IPR001387">
    <property type="entry name" value="Cro/C1-type_HTH"/>
</dbReference>
<dbReference type="SUPFAM" id="SSF47413">
    <property type="entry name" value="lambda repressor-like DNA-binding domains"/>
    <property type="match status" value="1"/>
</dbReference>
<dbReference type="EMBL" id="QAGV01000008">
    <property type="protein sequence ID" value="PTR95090.1"/>
    <property type="molecule type" value="Genomic_DNA"/>
</dbReference>
<accession>A0ABD6XGW9</accession>
<reference evidence="2 3" key="1">
    <citation type="journal article" date="2018" name="Genome Announc.">
        <title>Fifty-Six Draft Genome Sequences of 10 Lactobacillus Species from 22 Commercial Dietary Supplements.</title>
        <authorList>
            <person name="Gangiredla J."/>
            <person name="Barnaba T.J."/>
            <person name="Mammel M.K."/>
            <person name="Lacher D.W."/>
            <person name="Elkins C.A."/>
            <person name="Lampel K.A."/>
            <person name="Whitehouse C.A."/>
            <person name="Tartera C."/>
        </authorList>
    </citation>
    <scope>NUCLEOTIDE SEQUENCE [LARGE SCALE GENOMIC DNA]</scope>
    <source>
        <strain evidence="2 3">DS11_12</strain>
    </source>
</reference>
<dbReference type="Gene3D" id="1.10.260.40">
    <property type="entry name" value="lambda repressor-like DNA-binding domains"/>
    <property type="match status" value="1"/>
</dbReference>
<dbReference type="InterPro" id="IPR010982">
    <property type="entry name" value="Lambda_DNA-bd_dom_sf"/>
</dbReference>
<feature type="domain" description="HTH cro/C1-type" evidence="1">
    <location>
        <begin position="123"/>
        <end position="177"/>
    </location>
</feature>
<gene>
    <name evidence="2" type="ORF">DBP89_07515</name>
</gene>
<dbReference type="Proteomes" id="UP000244552">
    <property type="component" value="Unassembled WGS sequence"/>
</dbReference>